<evidence type="ECO:0000313" key="1">
    <source>
        <dbReference type="EMBL" id="KAJ1720448.1"/>
    </source>
</evidence>
<name>A0A9W8CQT7_9FUNG</name>
<feature type="non-terminal residue" evidence="1">
    <location>
        <position position="70"/>
    </location>
</feature>
<dbReference type="Proteomes" id="UP001143981">
    <property type="component" value="Unassembled WGS sequence"/>
</dbReference>
<comment type="caution">
    <text evidence="1">The sequence shown here is derived from an EMBL/GenBank/DDBJ whole genome shotgun (WGS) entry which is preliminary data.</text>
</comment>
<gene>
    <name evidence="1" type="ORF">LPJ61_006159</name>
</gene>
<accession>A0A9W8CQT7</accession>
<dbReference type="AlphaFoldDB" id="A0A9W8CQT7"/>
<dbReference type="EMBL" id="JANBOI010002670">
    <property type="protein sequence ID" value="KAJ1720448.1"/>
    <property type="molecule type" value="Genomic_DNA"/>
</dbReference>
<organism evidence="1 2">
    <name type="scientific">Coemansia biformis</name>
    <dbReference type="NCBI Taxonomy" id="1286918"/>
    <lineage>
        <taxon>Eukaryota</taxon>
        <taxon>Fungi</taxon>
        <taxon>Fungi incertae sedis</taxon>
        <taxon>Zoopagomycota</taxon>
        <taxon>Kickxellomycotina</taxon>
        <taxon>Kickxellomycetes</taxon>
        <taxon>Kickxellales</taxon>
        <taxon>Kickxellaceae</taxon>
        <taxon>Coemansia</taxon>
    </lineage>
</organism>
<keyword evidence="2" id="KW-1185">Reference proteome</keyword>
<sequence length="70" mass="7841">MAQAVNNTIVKFDPCNLSEDETIDAMEKGGIPEMKYDQYLDEFTACQYANIAINMKGWQLVKPHSAVAKT</sequence>
<evidence type="ECO:0000313" key="2">
    <source>
        <dbReference type="Proteomes" id="UP001143981"/>
    </source>
</evidence>
<reference evidence="1" key="1">
    <citation type="submission" date="2022-07" db="EMBL/GenBank/DDBJ databases">
        <title>Phylogenomic reconstructions and comparative analyses of Kickxellomycotina fungi.</title>
        <authorList>
            <person name="Reynolds N.K."/>
            <person name="Stajich J.E."/>
            <person name="Barry K."/>
            <person name="Grigoriev I.V."/>
            <person name="Crous P."/>
            <person name="Smith M.E."/>
        </authorList>
    </citation>
    <scope>NUCLEOTIDE SEQUENCE</scope>
    <source>
        <strain evidence="1">BCRC 34381</strain>
    </source>
</reference>
<proteinExistence type="predicted"/>
<protein>
    <submittedName>
        <fullName evidence="1">Uncharacterized protein</fullName>
    </submittedName>
</protein>